<evidence type="ECO:0000259" key="2">
    <source>
        <dbReference type="Pfam" id="PF04909"/>
    </source>
</evidence>
<accession>A0A229UHD1</accession>
<comment type="caution">
    <text evidence="3">The sequence shown here is derived from an EMBL/GenBank/DDBJ whole genome shotgun (WGS) entry which is preliminary data.</text>
</comment>
<dbReference type="Proteomes" id="UP000215509">
    <property type="component" value="Unassembled WGS sequence"/>
</dbReference>
<dbReference type="InterPro" id="IPR032466">
    <property type="entry name" value="Metal_Hydrolase"/>
</dbReference>
<dbReference type="RefSeq" id="WP_094018413.1">
    <property type="nucleotide sequence ID" value="NZ_NMQW01000057.1"/>
</dbReference>
<evidence type="ECO:0000313" key="4">
    <source>
        <dbReference type="Proteomes" id="UP000215509"/>
    </source>
</evidence>
<dbReference type="PANTHER" id="PTHR43569">
    <property type="entry name" value="AMIDOHYDROLASE"/>
    <property type="match status" value="1"/>
</dbReference>
<proteinExistence type="inferred from homology"/>
<comment type="similarity">
    <text evidence="1">Belongs to the metallo-dependent hydrolases superfamily.</text>
</comment>
<dbReference type="InterPro" id="IPR006680">
    <property type="entry name" value="Amidohydro-rel"/>
</dbReference>
<dbReference type="SUPFAM" id="SSF51556">
    <property type="entry name" value="Metallo-dependent hydrolases"/>
    <property type="match status" value="1"/>
</dbReference>
<dbReference type="EMBL" id="NMQW01000057">
    <property type="protein sequence ID" value="OXM82771.1"/>
    <property type="molecule type" value="Genomic_DNA"/>
</dbReference>
<protein>
    <submittedName>
        <fullName evidence="3">Amidohydrolase</fullName>
    </submittedName>
</protein>
<sequence>MRIDSHQHYWSLDRGDYGWLTPDVPVLYQTYLPKDLEAHLQANGIQKTIVVQAEPTVAETDFMLSLCEQTDTIAGVVGWLDLESPTYQEDYARLRQNPFFKGIRIMLQDIDMEFAFRPGVLEGLRFMEKEQFPVDVLIKSHQVEDTYKLLELVPNLRAVIDHIAKPVISKQELEPWQTHMARIAKDFPGVYCKLSGMVTEADHDHWEEAHFVPYVHHIVEHFGTKRVMYGSDWPVCLLAAQYSEVYALLRNTLPKQLSDTELDDVLGRNAAVFYRLEV</sequence>
<dbReference type="Gene3D" id="3.20.20.140">
    <property type="entry name" value="Metal-dependent hydrolases"/>
    <property type="match status" value="1"/>
</dbReference>
<dbReference type="Pfam" id="PF04909">
    <property type="entry name" value="Amidohydro_2"/>
    <property type="match status" value="1"/>
</dbReference>
<dbReference type="PANTHER" id="PTHR43569:SF2">
    <property type="entry name" value="AMIDOHYDROLASE-RELATED DOMAIN-CONTAINING PROTEIN"/>
    <property type="match status" value="1"/>
</dbReference>
<feature type="domain" description="Amidohydrolase-related" evidence="2">
    <location>
        <begin position="3"/>
        <end position="276"/>
    </location>
</feature>
<dbReference type="AlphaFoldDB" id="A0A229UHD1"/>
<dbReference type="OrthoDB" id="5450317at2"/>
<dbReference type="InterPro" id="IPR052350">
    <property type="entry name" value="Metallo-dep_Lactonases"/>
</dbReference>
<organism evidence="3 4">
    <name type="scientific">Paenibacillus rigui</name>
    <dbReference type="NCBI Taxonomy" id="554312"/>
    <lineage>
        <taxon>Bacteria</taxon>
        <taxon>Bacillati</taxon>
        <taxon>Bacillota</taxon>
        <taxon>Bacilli</taxon>
        <taxon>Bacillales</taxon>
        <taxon>Paenibacillaceae</taxon>
        <taxon>Paenibacillus</taxon>
    </lineage>
</organism>
<keyword evidence="3" id="KW-0378">Hydrolase</keyword>
<name>A0A229UHD1_9BACL</name>
<evidence type="ECO:0000313" key="3">
    <source>
        <dbReference type="EMBL" id="OXM82771.1"/>
    </source>
</evidence>
<evidence type="ECO:0000256" key="1">
    <source>
        <dbReference type="ARBA" id="ARBA00038310"/>
    </source>
</evidence>
<dbReference type="GO" id="GO:0016787">
    <property type="term" value="F:hydrolase activity"/>
    <property type="evidence" value="ECO:0007669"/>
    <property type="project" value="UniProtKB-KW"/>
</dbReference>
<gene>
    <name evidence="3" type="ORF">CF651_29330</name>
</gene>
<reference evidence="3 4" key="1">
    <citation type="submission" date="2017-07" db="EMBL/GenBank/DDBJ databases">
        <title>Genome sequencing and assembly of Paenibacillus rigui.</title>
        <authorList>
            <person name="Mayilraj S."/>
        </authorList>
    </citation>
    <scope>NUCLEOTIDE SEQUENCE [LARGE SCALE GENOMIC DNA]</scope>
    <source>
        <strain evidence="3 4">JCM 16352</strain>
    </source>
</reference>
<keyword evidence="4" id="KW-1185">Reference proteome</keyword>